<name>A0A1H8CKR0_9SPHN</name>
<evidence type="ECO:0000313" key="2">
    <source>
        <dbReference type="Proteomes" id="UP000199206"/>
    </source>
</evidence>
<organism evidence="1 2">
    <name type="scientific">Sphingomonas gellani</name>
    <dbReference type="NCBI Taxonomy" id="1166340"/>
    <lineage>
        <taxon>Bacteria</taxon>
        <taxon>Pseudomonadati</taxon>
        <taxon>Pseudomonadota</taxon>
        <taxon>Alphaproteobacteria</taxon>
        <taxon>Sphingomonadales</taxon>
        <taxon>Sphingomonadaceae</taxon>
        <taxon>Sphingomonas</taxon>
    </lineage>
</organism>
<gene>
    <name evidence="1" type="ORF">SAMN05192583_1663</name>
</gene>
<dbReference type="RefSeq" id="WP_170841892.1">
    <property type="nucleotide sequence ID" value="NZ_FOCF01000003.1"/>
</dbReference>
<accession>A0A1H8CKR0</accession>
<keyword evidence="2" id="KW-1185">Reference proteome</keyword>
<reference evidence="2" key="1">
    <citation type="submission" date="2016-10" db="EMBL/GenBank/DDBJ databases">
        <authorList>
            <person name="Varghese N."/>
            <person name="Submissions S."/>
        </authorList>
    </citation>
    <scope>NUCLEOTIDE SEQUENCE [LARGE SCALE GENOMIC DNA]</scope>
    <source>
        <strain evidence="2">S6-262</strain>
    </source>
</reference>
<dbReference type="Proteomes" id="UP000199206">
    <property type="component" value="Unassembled WGS sequence"/>
</dbReference>
<dbReference type="STRING" id="1166340.SAMN05192583_1663"/>
<proteinExistence type="predicted"/>
<dbReference type="AlphaFoldDB" id="A0A1H8CKR0"/>
<sequence>MFHDPEAFQRPRAFDRLRRKMLAPAPAHPAGASVAPGELIARIDAMLKDRSPER</sequence>
<dbReference type="EMBL" id="FOCF01000003">
    <property type="protein sequence ID" value="SEM95851.1"/>
    <property type="molecule type" value="Genomic_DNA"/>
</dbReference>
<protein>
    <submittedName>
        <fullName evidence="1">Uncharacterized protein</fullName>
    </submittedName>
</protein>
<evidence type="ECO:0000313" key="1">
    <source>
        <dbReference type="EMBL" id="SEM95851.1"/>
    </source>
</evidence>